<comment type="caution">
    <text evidence="1">The sequence shown here is derived from an EMBL/GenBank/DDBJ whole genome shotgun (WGS) entry which is preliminary data.</text>
</comment>
<evidence type="ECO:0000313" key="2">
    <source>
        <dbReference type="Proteomes" id="UP000564704"/>
    </source>
</evidence>
<protein>
    <submittedName>
        <fullName evidence="1">DUF995 domain-containing protein</fullName>
    </submittedName>
</protein>
<dbReference type="Proteomes" id="UP000564704">
    <property type="component" value="Unassembled WGS sequence"/>
</dbReference>
<dbReference type="OrthoDB" id="7304934at2"/>
<gene>
    <name evidence="1" type="ORF">FDP25_02535</name>
</gene>
<reference evidence="1 2" key="1">
    <citation type="submission" date="2019-05" db="EMBL/GenBank/DDBJ databases">
        <title>Roseovarius bejariae sp. nov., a moderately halophylic bacterium isolated from a saline soil in Rambla Salada (Murcia).</title>
        <authorList>
            <person name="Castro D.J."/>
            <person name="Gomez-Altuve A."/>
            <person name="Reina J.C."/>
            <person name="Rodriguez M."/>
            <person name="Sampedro I."/>
            <person name="Llamas I."/>
            <person name="Martinez-Checa F."/>
        </authorList>
    </citation>
    <scope>NUCLEOTIDE SEQUENCE [LARGE SCALE GENOMIC DNA]</scope>
    <source>
        <strain evidence="1 2">A21</strain>
    </source>
</reference>
<accession>A0A844CQQ1</accession>
<dbReference type="AlphaFoldDB" id="A0A844CQQ1"/>
<sequence length="124" mass="14043">MMASAPAMAADRPMTAAEFEAYTTGKTFYYGNGGAPYGAEEYLEHRRVRWSFLDGDCKEGRWFTDETGLICFTYEDRPEPQCWSFLDSPGGLIARYENDLQETELYEVRKSDEPLDCPGPKVGV</sequence>
<organism evidence="1 2">
    <name type="scientific">Roseovarius bejariae</name>
    <dbReference type="NCBI Taxonomy" id="2576383"/>
    <lineage>
        <taxon>Bacteria</taxon>
        <taxon>Pseudomonadati</taxon>
        <taxon>Pseudomonadota</taxon>
        <taxon>Alphaproteobacteria</taxon>
        <taxon>Rhodobacterales</taxon>
        <taxon>Roseobacteraceae</taxon>
        <taxon>Roseovarius</taxon>
    </lineage>
</organism>
<proteinExistence type="predicted"/>
<keyword evidence="2" id="KW-1185">Reference proteome</keyword>
<dbReference type="EMBL" id="SZWE01000001">
    <property type="protein sequence ID" value="MRU14299.1"/>
    <property type="molecule type" value="Genomic_DNA"/>
</dbReference>
<evidence type="ECO:0000313" key="1">
    <source>
        <dbReference type="EMBL" id="MRU14299.1"/>
    </source>
</evidence>
<name>A0A844CQQ1_9RHOB</name>